<dbReference type="InterPro" id="IPR036770">
    <property type="entry name" value="Ankyrin_rpt-contain_sf"/>
</dbReference>
<proteinExistence type="predicted"/>
<dbReference type="PANTHER" id="PTHR24121:SF29">
    <property type="match status" value="1"/>
</dbReference>
<keyword evidence="3" id="KW-1185">Reference proteome</keyword>
<name>A0AAD2D526_EUPCR</name>
<dbReference type="Proteomes" id="UP001295684">
    <property type="component" value="Unassembled WGS sequence"/>
</dbReference>
<dbReference type="SUPFAM" id="SSF48403">
    <property type="entry name" value="Ankyrin repeat"/>
    <property type="match status" value="1"/>
</dbReference>
<dbReference type="PROSITE" id="PS50088">
    <property type="entry name" value="ANK_REPEAT"/>
    <property type="match status" value="1"/>
</dbReference>
<keyword evidence="1" id="KW-0040">ANK repeat</keyword>
<evidence type="ECO:0008006" key="4">
    <source>
        <dbReference type="Google" id="ProtNLM"/>
    </source>
</evidence>
<evidence type="ECO:0000256" key="1">
    <source>
        <dbReference type="PROSITE-ProRule" id="PRU00023"/>
    </source>
</evidence>
<protein>
    <recommendedName>
        <fullName evidence="4">Ankyrin repeat protein</fullName>
    </recommendedName>
</protein>
<accession>A0AAD2D526</accession>
<comment type="caution">
    <text evidence="2">The sequence shown here is derived from an EMBL/GenBank/DDBJ whole genome shotgun (WGS) entry which is preliminary data.</text>
</comment>
<gene>
    <name evidence="2" type="ORF">ECRASSUSDP1_LOCUS21503</name>
</gene>
<dbReference type="Gene3D" id="1.25.40.20">
    <property type="entry name" value="Ankyrin repeat-containing domain"/>
    <property type="match status" value="1"/>
</dbReference>
<reference evidence="2" key="1">
    <citation type="submission" date="2023-07" db="EMBL/GenBank/DDBJ databases">
        <authorList>
            <consortium name="AG Swart"/>
            <person name="Singh M."/>
            <person name="Singh A."/>
            <person name="Seah K."/>
            <person name="Emmerich C."/>
        </authorList>
    </citation>
    <scope>NUCLEOTIDE SEQUENCE</scope>
    <source>
        <strain evidence="2">DP1</strain>
    </source>
</reference>
<dbReference type="EMBL" id="CAMPGE010021986">
    <property type="protein sequence ID" value="CAI2380076.1"/>
    <property type="molecule type" value="Genomic_DNA"/>
</dbReference>
<dbReference type="Pfam" id="PF12796">
    <property type="entry name" value="Ank_2"/>
    <property type="match status" value="1"/>
</dbReference>
<dbReference type="PROSITE" id="PS50297">
    <property type="entry name" value="ANK_REP_REGION"/>
    <property type="match status" value="1"/>
</dbReference>
<dbReference type="SMART" id="SM00248">
    <property type="entry name" value="ANK"/>
    <property type="match status" value="2"/>
</dbReference>
<feature type="repeat" description="ANK" evidence="1">
    <location>
        <begin position="45"/>
        <end position="77"/>
    </location>
</feature>
<dbReference type="AlphaFoldDB" id="A0AAD2D526"/>
<organism evidence="2 3">
    <name type="scientific">Euplotes crassus</name>
    <dbReference type="NCBI Taxonomy" id="5936"/>
    <lineage>
        <taxon>Eukaryota</taxon>
        <taxon>Sar</taxon>
        <taxon>Alveolata</taxon>
        <taxon>Ciliophora</taxon>
        <taxon>Intramacronucleata</taxon>
        <taxon>Spirotrichea</taxon>
        <taxon>Hypotrichia</taxon>
        <taxon>Euplotida</taxon>
        <taxon>Euplotidae</taxon>
        <taxon>Moneuplotes</taxon>
    </lineage>
</organism>
<dbReference type="PANTHER" id="PTHR24121">
    <property type="entry name" value="NO MECHANORECEPTOR POTENTIAL C, ISOFORM D-RELATED"/>
    <property type="match status" value="1"/>
</dbReference>
<evidence type="ECO:0000313" key="3">
    <source>
        <dbReference type="Proteomes" id="UP001295684"/>
    </source>
</evidence>
<evidence type="ECO:0000313" key="2">
    <source>
        <dbReference type="EMBL" id="CAI2380076.1"/>
    </source>
</evidence>
<dbReference type="InterPro" id="IPR002110">
    <property type="entry name" value="Ankyrin_rpt"/>
</dbReference>
<sequence length="235" mass="27780">MDLYEPCVEQELKDKFFNAIECGDLDLVKSFLEEEPDLLNIRAVNDWTPVMFAVRYGWLEMTKFLIEEGCDLHNDKGNYEILHTACIGQNEQVIRYLLKEKGCDLNCQKKQSAPYLLIPEMKTFLALFLTHGQLIYEIRIKKSTYKRLNRGYNVSYDEVDVEEETGTEEDYTELVINDPFQEYDKEKVLKAYKISEIDKKIVYDRHLSFLSVMLKWEREGNCPKKKNLNRILAYI</sequence>